<dbReference type="OrthoDB" id="955740at2"/>
<dbReference type="Pfam" id="PF18451">
    <property type="entry name" value="CdiA_C"/>
    <property type="match status" value="1"/>
</dbReference>
<dbReference type="EMBL" id="QICL01000025">
    <property type="protein sequence ID" value="PXV61177.1"/>
    <property type="molecule type" value="Genomic_DNA"/>
</dbReference>
<keyword evidence="3" id="KW-1185">Reference proteome</keyword>
<proteinExistence type="predicted"/>
<organism evidence="2 3">
    <name type="scientific">Dysgonomonas alginatilytica</name>
    <dbReference type="NCBI Taxonomy" id="1605892"/>
    <lineage>
        <taxon>Bacteria</taxon>
        <taxon>Pseudomonadati</taxon>
        <taxon>Bacteroidota</taxon>
        <taxon>Bacteroidia</taxon>
        <taxon>Bacteroidales</taxon>
        <taxon>Dysgonomonadaceae</taxon>
        <taxon>Dysgonomonas</taxon>
    </lineage>
</organism>
<sequence length="447" mass="50629">MEKDLQKVLKIISNAPDNFIGQLSKTEQEVYKKILGVVKDLDVDSSGNIRASIANLKKLNEIKTQLFKALLSKEYLSSVKEYVRQFSIVANLQNQSFDSKKPISKVVTNTAIDNTLETLTGKGYTETVVSKIRDVIRTSVTTGGSYKDLTLNLEKLIVGDEKQSLIKKQVQTPVVDALSIFSAEHTKLITADLNYEWFIYVGSNKTTTREFCEHLTDKKYVHTSEIPDIVNGLIDGHQCKLGKDGLPLGMFEDTTANNFQVNRGGYNCGHQLYPISKEQVPLQLRMRFEDNIGKYANKNEFDRLKKNPDYTNVEHNDNGGVKATHKDHSFHPTKGHYEKEVQDILYKNGDVIILENEKGEPGKKFSDGYLNGVKTDIKAVEGSGKNTIKRKFQEAQSQEAESVILYFPDKELFSMERISKGLAMFKGQSDYQFKEIVFIVDGKVYRY</sequence>
<reference evidence="2 3" key="1">
    <citation type="submission" date="2018-03" db="EMBL/GenBank/DDBJ databases">
        <title>Genomic Encyclopedia of Archaeal and Bacterial Type Strains, Phase II (KMG-II): from individual species to whole genera.</title>
        <authorList>
            <person name="Goeker M."/>
        </authorList>
    </citation>
    <scope>NUCLEOTIDE SEQUENCE [LARGE SCALE GENOMIC DNA]</scope>
    <source>
        <strain evidence="2 3">DSM 100214</strain>
    </source>
</reference>
<comment type="caution">
    <text evidence="2">The sequence shown here is derived from an EMBL/GenBank/DDBJ whole genome shotgun (WGS) entry which is preliminary data.</text>
</comment>
<feature type="domain" description="tRNA nuclease CdiA C-terminal" evidence="1">
    <location>
        <begin position="367"/>
        <end position="443"/>
    </location>
</feature>
<dbReference type="AlphaFoldDB" id="A0A2V3PS43"/>
<dbReference type="Proteomes" id="UP000247973">
    <property type="component" value="Unassembled WGS sequence"/>
</dbReference>
<dbReference type="Gene3D" id="3.40.1350.120">
    <property type="match status" value="1"/>
</dbReference>
<dbReference type="InterPro" id="IPR040559">
    <property type="entry name" value="CdiA_C"/>
</dbReference>
<accession>A0A2V3PS43</accession>
<gene>
    <name evidence="2" type="ORF">CLV62_12510</name>
</gene>
<evidence type="ECO:0000313" key="2">
    <source>
        <dbReference type="EMBL" id="PXV61177.1"/>
    </source>
</evidence>
<name>A0A2V3PS43_9BACT</name>
<protein>
    <recommendedName>
        <fullName evidence="1">tRNA nuclease CdiA C-terminal domain-containing protein</fullName>
    </recommendedName>
</protein>
<dbReference type="RefSeq" id="WP_110311802.1">
    <property type="nucleotide sequence ID" value="NZ_QICL01000025.1"/>
</dbReference>
<evidence type="ECO:0000259" key="1">
    <source>
        <dbReference type="Pfam" id="PF18451"/>
    </source>
</evidence>
<evidence type="ECO:0000313" key="3">
    <source>
        <dbReference type="Proteomes" id="UP000247973"/>
    </source>
</evidence>